<name>A0ABT7F703_9RHOB</name>
<keyword evidence="1" id="KW-0812">Transmembrane</keyword>
<accession>A0ABT7F703</accession>
<keyword evidence="1" id="KW-1133">Transmembrane helix</keyword>
<gene>
    <name evidence="2" type="ORF">QO033_22145</name>
</gene>
<evidence type="ECO:0000256" key="1">
    <source>
        <dbReference type="SAM" id="Phobius"/>
    </source>
</evidence>
<proteinExistence type="predicted"/>
<evidence type="ECO:0000313" key="3">
    <source>
        <dbReference type="Proteomes" id="UP001243757"/>
    </source>
</evidence>
<organism evidence="2 3">
    <name type="scientific">Pseudodonghicola flavimaris</name>
    <dbReference type="NCBI Taxonomy" id="3050036"/>
    <lineage>
        <taxon>Bacteria</taxon>
        <taxon>Pseudomonadati</taxon>
        <taxon>Pseudomonadota</taxon>
        <taxon>Alphaproteobacteria</taxon>
        <taxon>Rhodobacterales</taxon>
        <taxon>Paracoccaceae</taxon>
        <taxon>Pseudodonghicola</taxon>
    </lineage>
</organism>
<reference evidence="2 3" key="1">
    <citation type="submission" date="2023-05" db="EMBL/GenBank/DDBJ databases">
        <title>Pseudodonghicola sp. nov.</title>
        <authorList>
            <person name="Huang J."/>
        </authorList>
    </citation>
    <scope>NUCLEOTIDE SEQUENCE [LARGE SCALE GENOMIC DNA]</scope>
    <source>
        <strain evidence="2 3">IC7</strain>
    </source>
</reference>
<keyword evidence="3" id="KW-1185">Reference proteome</keyword>
<sequence>MNLIMISHAVICIAYAGAFVGLDKQTVSAVVALAYAVIVWNDWFRRH</sequence>
<dbReference type="Proteomes" id="UP001243757">
    <property type="component" value="Unassembled WGS sequence"/>
</dbReference>
<evidence type="ECO:0000313" key="2">
    <source>
        <dbReference type="EMBL" id="MDK3020396.1"/>
    </source>
</evidence>
<comment type="caution">
    <text evidence="2">The sequence shown here is derived from an EMBL/GenBank/DDBJ whole genome shotgun (WGS) entry which is preliminary data.</text>
</comment>
<protein>
    <submittedName>
        <fullName evidence="2">Uncharacterized protein</fullName>
    </submittedName>
</protein>
<dbReference type="RefSeq" id="WP_284483080.1">
    <property type="nucleotide sequence ID" value="NZ_JASNJD010000024.1"/>
</dbReference>
<dbReference type="EMBL" id="JASNJD010000024">
    <property type="protein sequence ID" value="MDK3020396.1"/>
    <property type="molecule type" value="Genomic_DNA"/>
</dbReference>
<feature type="transmembrane region" description="Helical" evidence="1">
    <location>
        <begin position="26"/>
        <end position="44"/>
    </location>
</feature>
<keyword evidence="1" id="KW-0472">Membrane</keyword>